<dbReference type="InterPro" id="IPR036397">
    <property type="entry name" value="RNaseH_sf"/>
</dbReference>
<dbReference type="GO" id="GO:0003676">
    <property type="term" value="F:nucleic acid binding"/>
    <property type="evidence" value="ECO:0007669"/>
    <property type="project" value="InterPro"/>
</dbReference>
<dbReference type="InterPro" id="IPR050092">
    <property type="entry name" value="RNase_H"/>
</dbReference>
<dbReference type="InterPro" id="IPR002156">
    <property type="entry name" value="RNaseH_domain"/>
</dbReference>
<dbReference type="Gene3D" id="3.30.420.10">
    <property type="entry name" value="Ribonuclease H-like superfamily/Ribonuclease H"/>
    <property type="match status" value="1"/>
</dbReference>
<evidence type="ECO:0000256" key="1">
    <source>
        <dbReference type="ARBA" id="ARBA00000077"/>
    </source>
</evidence>
<comment type="caution">
    <text evidence="9">The sequence shown here is derived from an EMBL/GenBank/DDBJ whole genome shotgun (WGS) entry which is preliminary data.</text>
</comment>
<dbReference type="Pfam" id="PF00075">
    <property type="entry name" value="RNase_H"/>
    <property type="match status" value="1"/>
</dbReference>
<keyword evidence="6" id="KW-0255">Endonuclease</keyword>
<keyword evidence="10" id="KW-1185">Reference proteome</keyword>
<dbReference type="GO" id="GO:0043137">
    <property type="term" value="P:DNA replication, removal of RNA primer"/>
    <property type="evidence" value="ECO:0007669"/>
    <property type="project" value="TreeGrafter"/>
</dbReference>
<evidence type="ECO:0000256" key="4">
    <source>
        <dbReference type="ARBA" id="ARBA00022722"/>
    </source>
</evidence>
<dbReference type="GO" id="GO:0046872">
    <property type="term" value="F:metal ion binding"/>
    <property type="evidence" value="ECO:0007669"/>
    <property type="project" value="UniProtKB-KW"/>
</dbReference>
<protein>
    <recommendedName>
        <fullName evidence="3">ribonuclease H</fullName>
        <ecNumber evidence="3">3.1.26.4</ecNumber>
    </recommendedName>
</protein>
<dbReference type="EMBL" id="JANVFO010000112">
    <property type="protein sequence ID" value="KAJ3712086.1"/>
    <property type="molecule type" value="Genomic_DNA"/>
</dbReference>
<dbReference type="AlphaFoldDB" id="A0AA38J263"/>
<evidence type="ECO:0000256" key="6">
    <source>
        <dbReference type="ARBA" id="ARBA00022759"/>
    </source>
</evidence>
<dbReference type="PANTHER" id="PTHR10642">
    <property type="entry name" value="RIBONUCLEASE H1"/>
    <property type="match status" value="1"/>
</dbReference>
<evidence type="ECO:0000256" key="7">
    <source>
        <dbReference type="ARBA" id="ARBA00022801"/>
    </source>
</evidence>
<comment type="catalytic activity">
    <reaction evidence="1">
        <text>Endonucleolytic cleavage to 5'-phosphomonoester.</text>
        <dbReference type="EC" id="3.1.26.4"/>
    </reaction>
</comment>
<comment type="similarity">
    <text evidence="2">Belongs to the RNase H family.</text>
</comment>
<reference evidence="9" key="1">
    <citation type="submission" date="2022-08" db="EMBL/GenBank/DDBJ databases">
        <authorList>
            <consortium name="DOE Joint Genome Institute"/>
            <person name="Min B."/>
            <person name="Sierra-Patev S."/>
            <person name="Naranjo-Ortiz M."/>
            <person name="Looney B."/>
            <person name="Konkel Z."/>
            <person name="Slot J.C."/>
            <person name="Sakamoto Y."/>
            <person name="Steenwyk J.L."/>
            <person name="Rokas A."/>
            <person name="Carro J."/>
            <person name="Camarero S."/>
            <person name="Ferreira P."/>
            <person name="Molpeceres G."/>
            <person name="Ruiz-duenas F.J."/>
            <person name="Serrano A."/>
            <person name="Henrissat B."/>
            <person name="Drula E."/>
            <person name="Hughes K.W."/>
            <person name="Mata J.L."/>
            <person name="Ishikawa N.K."/>
            <person name="Vargas-Isla R."/>
            <person name="Ushijima S."/>
            <person name="Smith C.A."/>
            <person name="Ahrendt S."/>
            <person name="Andreopoulos W."/>
            <person name="He G."/>
            <person name="LaButti K."/>
            <person name="Lipzen A."/>
            <person name="Ng V."/>
            <person name="Riley R."/>
            <person name="Sandor L."/>
            <person name="Barry K."/>
            <person name="Martinez A.T."/>
            <person name="Xiao Y."/>
            <person name="Gibbons J.G."/>
            <person name="Terashima K."/>
            <person name="Hibbett D.S."/>
            <person name="Grigoriev I.V."/>
        </authorList>
    </citation>
    <scope>NUCLEOTIDE SEQUENCE</scope>
    <source>
        <strain evidence="9">ET3784</strain>
    </source>
</reference>
<dbReference type="EC" id="3.1.26.4" evidence="3"/>
<name>A0AA38J263_9AGAR</name>
<proteinExistence type="inferred from homology"/>
<evidence type="ECO:0000313" key="9">
    <source>
        <dbReference type="EMBL" id="KAJ3712086.1"/>
    </source>
</evidence>
<accession>A0AA38J263</accession>
<dbReference type="Proteomes" id="UP001176059">
    <property type="component" value="Unassembled WGS sequence"/>
</dbReference>
<keyword evidence="7" id="KW-0378">Hydrolase</keyword>
<keyword evidence="5" id="KW-0479">Metal-binding</keyword>
<dbReference type="SUPFAM" id="SSF53098">
    <property type="entry name" value="Ribonuclease H-like"/>
    <property type="match status" value="1"/>
</dbReference>
<keyword evidence="4" id="KW-0540">Nuclease</keyword>
<dbReference type="GO" id="GO:0004523">
    <property type="term" value="F:RNA-DNA hybrid ribonuclease activity"/>
    <property type="evidence" value="ECO:0007669"/>
    <property type="project" value="UniProtKB-EC"/>
</dbReference>
<evidence type="ECO:0000256" key="2">
    <source>
        <dbReference type="ARBA" id="ARBA00005300"/>
    </source>
</evidence>
<evidence type="ECO:0000256" key="3">
    <source>
        <dbReference type="ARBA" id="ARBA00012180"/>
    </source>
</evidence>
<sequence length="392" mass="43764">MSWMSETQGETITVYTDGSCENNGGEDAVAGAGIFVRDNNPLNRAIRIPNELVQSNQTGEIISIKEIAEAAPPSTGLDILSDSLTMVEGVGGKGFTNVANNLELQVTAARMRARRAPTKLKWVKGHAGIQGNEKADELANAGRQKDEEDLIDLTIPRDLRVTGIKLNTITQSLAYTRIREELTESEGYEKATNRTNTAKNLRLAKLAVLEDSGKAVTDAQIWVSIRNKDFSRPFRYFLWMTIHEAYKIGNYWNRINWETQRAECQTCNIMASGLTQVTNRKGKPDKGKSRLQRIVISESAHLIWKLRNIRVISGREPPSKKEIANKWHFALNSRLATDRILTNKKTFSNRAIEPTLVLNTWRGTIEDEGNLPEDWTREAGVLVGRCTALDGG</sequence>
<feature type="domain" description="RNase H type-1" evidence="8">
    <location>
        <begin position="8"/>
        <end position="144"/>
    </location>
</feature>
<gene>
    <name evidence="9" type="ORF">DFJ43DRAFT_1135066</name>
</gene>
<dbReference type="PANTHER" id="PTHR10642:SF26">
    <property type="entry name" value="RIBONUCLEASE H1"/>
    <property type="match status" value="1"/>
</dbReference>
<dbReference type="PROSITE" id="PS50879">
    <property type="entry name" value="RNASE_H_1"/>
    <property type="match status" value="1"/>
</dbReference>
<evidence type="ECO:0000259" key="8">
    <source>
        <dbReference type="PROSITE" id="PS50879"/>
    </source>
</evidence>
<reference evidence="9" key="2">
    <citation type="journal article" date="2023" name="Proc. Natl. Acad. Sci. U.S.A.">
        <title>A global phylogenomic analysis of the shiitake genus Lentinula.</title>
        <authorList>
            <person name="Sierra-Patev S."/>
            <person name="Min B."/>
            <person name="Naranjo-Ortiz M."/>
            <person name="Looney B."/>
            <person name="Konkel Z."/>
            <person name="Slot J.C."/>
            <person name="Sakamoto Y."/>
            <person name="Steenwyk J.L."/>
            <person name="Rokas A."/>
            <person name="Carro J."/>
            <person name="Camarero S."/>
            <person name="Ferreira P."/>
            <person name="Molpeceres G."/>
            <person name="Ruiz-Duenas F.J."/>
            <person name="Serrano A."/>
            <person name="Henrissat B."/>
            <person name="Drula E."/>
            <person name="Hughes K.W."/>
            <person name="Mata J.L."/>
            <person name="Ishikawa N.K."/>
            <person name="Vargas-Isla R."/>
            <person name="Ushijima S."/>
            <person name="Smith C.A."/>
            <person name="Donoghue J."/>
            <person name="Ahrendt S."/>
            <person name="Andreopoulos W."/>
            <person name="He G."/>
            <person name="LaButti K."/>
            <person name="Lipzen A."/>
            <person name="Ng V."/>
            <person name="Riley R."/>
            <person name="Sandor L."/>
            <person name="Barry K."/>
            <person name="Martinez A.T."/>
            <person name="Xiao Y."/>
            <person name="Gibbons J.G."/>
            <person name="Terashima K."/>
            <person name="Grigoriev I.V."/>
            <person name="Hibbett D."/>
        </authorList>
    </citation>
    <scope>NUCLEOTIDE SEQUENCE</scope>
    <source>
        <strain evidence="9">ET3784</strain>
    </source>
</reference>
<evidence type="ECO:0000313" key="10">
    <source>
        <dbReference type="Proteomes" id="UP001176059"/>
    </source>
</evidence>
<organism evidence="9 10">
    <name type="scientific">Lentinula guzmanii</name>
    <dbReference type="NCBI Taxonomy" id="2804957"/>
    <lineage>
        <taxon>Eukaryota</taxon>
        <taxon>Fungi</taxon>
        <taxon>Dikarya</taxon>
        <taxon>Basidiomycota</taxon>
        <taxon>Agaricomycotina</taxon>
        <taxon>Agaricomycetes</taxon>
        <taxon>Agaricomycetidae</taxon>
        <taxon>Agaricales</taxon>
        <taxon>Marasmiineae</taxon>
        <taxon>Omphalotaceae</taxon>
        <taxon>Lentinula</taxon>
    </lineage>
</organism>
<dbReference type="InterPro" id="IPR012337">
    <property type="entry name" value="RNaseH-like_sf"/>
</dbReference>
<evidence type="ECO:0000256" key="5">
    <source>
        <dbReference type="ARBA" id="ARBA00022723"/>
    </source>
</evidence>